<dbReference type="VEuPathDB" id="TrichDB:TVAGG3_0265520"/>
<accession>A2D9Y1</accession>
<protein>
    <submittedName>
        <fullName evidence="1">Uncharacterized protein</fullName>
    </submittedName>
</protein>
<dbReference type="VEuPathDB" id="TrichDB:TVAG_475570"/>
<keyword evidence="2" id="KW-1185">Reference proteome</keyword>
<dbReference type="AlphaFoldDB" id="A2D9Y1"/>
<reference evidence="1" key="2">
    <citation type="journal article" date="2007" name="Science">
        <title>Draft genome sequence of the sexually transmitted pathogen Trichomonas vaginalis.</title>
        <authorList>
            <person name="Carlton J.M."/>
            <person name="Hirt R.P."/>
            <person name="Silva J.C."/>
            <person name="Delcher A.L."/>
            <person name="Schatz M."/>
            <person name="Zhao Q."/>
            <person name="Wortman J.R."/>
            <person name="Bidwell S.L."/>
            <person name="Alsmark U.C.M."/>
            <person name="Besteiro S."/>
            <person name="Sicheritz-Ponten T."/>
            <person name="Noel C.J."/>
            <person name="Dacks J.B."/>
            <person name="Foster P.G."/>
            <person name="Simillion C."/>
            <person name="Van de Peer Y."/>
            <person name="Miranda-Saavedra D."/>
            <person name="Barton G.J."/>
            <person name="Westrop G.D."/>
            <person name="Mueller S."/>
            <person name="Dessi D."/>
            <person name="Fiori P.L."/>
            <person name="Ren Q."/>
            <person name="Paulsen I."/>
            <person name="Zhang H."/>
            <person name="Bastida-Corcuera F.D."/>
            <person name="Simoes-Barbosa A."/>
            <person name="Brown M.T."/>
            <person name="Hayes R.D."/>
            <person name="Mukherjee M."/>
            <person name="Okumura C.Y."/>
            <person name="Schneider R."/>
            <person name="Smith A.J."/>
            <person name="Vanacova S."/>
            <person name="Villalvazo M."/>
            <person name="Haas B.J."/>
            <person name="Pertea M."/>
            <person name="Feldblyum T.V."/>
            <person name="Utterback T.R."/>
            <person name="Shu C.L."/>
            <person name="Osoegawa K."/>
            <person name="de Jong P.J."/>
            <person name="Hrdy I."/>
            <person name="Horvathova L."/>
            <person name="Zubacova Z."/>
            <person name="Dolezal P."/>
            <person name="Malik S.B."/>
            <person name="Logsdon J.M. Jr."/>
            <person name="Henze K."/>
            <person name="Gupta A."/>
            <person name="Wang C.C."/>
            <person name="Dunne R.L."/>
            <person name="Upcroft J.A."/>
            <person name="Upcroft P."/>
            <person name="White O."/>
            <person name="Salzberg S.L."/>
            <person name="Tang P."/>
            <person name="Chiu C.-H."/>
            <person name="Lee Y.-S."/>
            <person name="Embley T.M."/>
            <person name="Coombs G.H."/>
            <person name="Mottram J.C."/>
            <person name="Tachezy J."/>
            <person name="Fraser-Liggett C.M."/>
            <person name="Johnson P.J."/>
        </authorList>
    </citation>
    <scope>NUCLEOTIDE SEQUENCE [LARGE SCALE GENOMIC DNA]</scope>
    <source>
        <strain evidence="1">G3</strain>
    </source>
</reference>
<organism evidence="1 2">
    <name type="scientific">Trichomonas vaginalis (strain ATCC PRA-98 / G3)</name>
    <dbReference type="NCBI Taxonomy" id="412133"/>
    <lineage>
        <taxon>Eukaryota</taxon>
        <taxon>Metamonada</taxon>
        <taxon>Parabasalia</taxon>
        <taxon>Trichomonadida</taxon>
        <taxon>Trichomonadidae</taxon>
        <taxon>Trichomonas</taxon>
    </lineage>
</organism>
<evidence type="ECO:0000313" key="1">
    <source>
        <dbReference type="EMBL" id="EAY22629.1"/>
    </source>
</evidence>
<reference evidence="1" key="1">
    <citation type="submission" date="2006-10" db="EMBL/GenBank/DDBJ databases">
        <authorList>
            <person name="Amadeo P."/>
            <person name="Zhao Q."/>
            <person name="Wortman J."/>
            <person name="Fraser-Liggett C."/>
            <person name="Carlton J."/>
        </authorList>
    </citation>
    <scope>NUCLEOTIDE SEQUENCE</scope>
    <source>
        <strain evidence="1">G3</strain>
    </source>
</reference>
<dbReference type="Proteomes" id="UP000001542">
    <property type="component" value="Unassembled WGS sequence"/>
</dbReference>
<name>A2D9Y1_TRIV3</name>
<sequence>MYFFENIQFSYGITYMSDPKPVLNKKISNNGILKQDLKCTSIVELKLPDELQFYQDIDDLIRNQTAENIEETFNKLKGITEVREDFIYYIFNVIHYYTFLRADEHKYDTLVNLLSTIQKPEYDNNFSTLFESETISKSIRHQLRDDNIESAKHLQANRGTKK</sequence>
<gene>
    <name evidence="1" type="ORF">TVAG_475570</name>
</gene>
<dbReference type="RefSeq" id="XP_001583615.1">
    <property type="nucleotide sequence ID" value="XM_001583565.1"/>
</dbReference>
<dbReference type="KEGG" id="tva:5468184"/>
<evidence type="ECO:0000313" key="2">
    <source>
        <dbReference type="Proteomes" id="UP000001542"/>
    </source>
</evidence>
<proteinExistence type="predicted"/>
<dbReference type="EMBL" id="DS113182">
    <property type="protein sequence ID" value="EAY22629.1"/>
    <property type="molecule type" value="Genomic_DNA"/>
</dbReference>
<dbReference type="InParanoid" id="A2D9Y1"/>